<dbReference type="GO" id="GO:0019005">
    <property type="term" value="C:SCF ubiquitin ligase complex"/>
    <property type="evidence" value="ECO:0007669"/>
    <property type="project" value="TreeGrafter"/>
</dbReference>
<protein>
    <submittedName>
        <fullName evidence="2">Leucine-rich repeat</fullName>
    </submittedName>
</protein>
<evidence type="ECO:0000259" key="1">
    <source>
        <dbReference type="Pfam" id="PF25372"/>
    </source>
</evidence>
<dbReference type="InterPro" id="IPR006553">
    <property type="entry name" value="Leu-rich_rpt_Cys-con_subtyp"/>
</dbReference>
<feature type="domain" description="F-box/LRR-repeat protein 15-like leucin rich repeat" evidence="1">
    <location>
        <begin position="73"/>
        <end position="136"/>
    </location>
</feature>
<comment type="caution">
    <text evidence="2">The sequence shown here is derived from an EMBL/GenBank/DDBJ whole genome shotgun (WGS) entry which is preliminary data.</text>
</comment>
<sequence length="257" mass="28219">MTTLAKWLIDRDISIDPACLMLFTMRLDVSNCQSIGHLGLASFIEGSTCLCRLVLSYGCSYYKVMHVFYFTDNEIDDEGLKSISRCSKLCSLKVGICLNITDQGLISIGMSCSKLAELDLYRSLRITDVGVASVAQGCPRLQINLSYYSITDVGLLALASISQLQNMTILHLAGLTPNGLARALLASGGLTKVKLHSSFKPLLPQSLLDHMEADGCIFQRRDKALQIRILEAPYDLQMLLVNIFLAKVTSSSIPQVF</sequence>
<evidence type="ECO:0000313" key="2">
    <source>
        <dbReference type="EMBL" id="KAK6935673.1"/>
    </source>
</evidence>
<dbReference type="GO" id="GO:0031146">
    <property type="term" value="P:SCF-dependent proteasomal ubiquitin-dependent protein catabolic process"/>
    <property type="evidence" value="ECO:0007669"/>
    <property type="project" value="TreeGrafter"/>
</dbReference>
<dbReference type="InterPro" id="IPR057207">
    <property type="entry name" value="FBXL15_LRR"/>
</dbReference>
<accession>A0AAN8ZIW5</accession>
<gene>
    <name evidence="2" type="ORF">RJ641_032703</name>
</gene>
<dbReference type="Gene3D" id="3.80.10.10">
    <property type="entry name" value="Ribonuclease Inhibitor"/>
    <property type="match status" value="1"/>
</dbReference>
<organism evidence="2 3">
    <name type="scientific">Dillenia turbinata</name>
    <dbReference type="NCBI Taxonomy" id="194707"/>
    <lineage>
        <taxon>Eukaryota</taxon>
        <taxon>Viridiplantae</taxon>
        <taxon>Streptophyta</taxon>
        <taxon>Embryophyta</taxon>
        <taxon>Tracheophyta</taxon>
        <taxon>Spermatophyta</taxon>
        <taxon>Magnoliopsida</taxon>
        <taxon>eudicotyledons</taxon>
        <taxon>Gunneridae</taxon>
        <taxon>Pentapetalae</taxon>
        <taxon>Dilleniales</taxon>
        <taxon>Dilleniaceae</taxon>
        <taxon>Dillenia</taxon>
    </lineage>
</organism>
<dbReference type="PANTHER" id="PTHR13318:SF105">
    <property type="entry name" value="F-BOX_LRR-REPEAT PROTEIN 3"/>
    <property type="match status" value="1"/>
</dbReference>
<dbReference type="SMART" id="SM00367">
    <property type="entry name" value="LRR_CC"/>
    <property type="match status" value="4"/>
</dbReference>
<keyword evidence="3" id="KW-1185">Reference proteome</keyword>
<proteinExistence type="predicted"/>
<name>A0AAN8ZIW5_9MAGN</name>
<reference evidence="2 3" key="1">
    <citation type="submission" date="2023-12" db="EMBL/GenBank/DDBJ databases">
        <title>A high-quality genome assembly for Dillenia turbinata (Dilleniales).</title>
        <authorList>
            <person name="Chanderbali A."/>
        </authorList>
    </citation>
    <scope>NUCLEOTIDE SEQUENCE [LARGE SCALE GENOMIC DNA]</scope>
    <source>
        <strain evidence="2">LSX21</strain>
        <tissue evidence="2">Leaf</tissue>
    </source>
</reference>
<dbReference type="SUPFAM" id="SSF52047">
    <property type="entry name" value="RNI-like"/>
    <property type="match status" value="1"/>
</dbReference>
<dbReference type="Proteomes" id="UP001370490">
    <property type="component" value="Unassembled WGS sequence"/>
</dbReference>
<dbReference type="AlphaFoldDB" id="A0AAN8ZIW5"/>
<dbReference type="PANTHER" id="PTHR13318">
    <property type="entry name" value="PARTNER OF PAIRED, ISOFORM B-RELATED"/>
    <property type="match status" value="1"/>
</dbReference>
<dbReference type="EMBL" id="JBAMMX010000007">
    <property type="protein sequence ID" value="KAK6935673.1"/>
    <property type="molecule type" value="Genomic_DNA"/>
</dbReference>
<evidence type="ECO:0000313" key="3">
    <source>
        <dbReference type="Proteomes" id="UP001370490"/>
    </source>
</evidence>
<dbReference type="Pfam" id="PF25372">
    <property type="entry name" value="DUF7885"/>
    <property type="match status" value="1"/>
</dbReference>
<dbReference type="InterPro" id="IPR032675">
    <property type="entry name" value="LRR_dom_sf"/>
</dbReference>